<dbReference type="PIRSF" id="PIRSF014899">
    <property type="entry name" value="UCP014899"/>
    <property type="match status" value="1"/>
</dbReference>
<evidence type="ECO:0000256" key="1">
    <source>
        <dbReference type="SAM" id="MobiDB-lite"/>
    </source>
</evidence>
<accession>A9UVI9</accession>
<dbReference type="EMBL" id="CH991547">
    <property type="protein sequence ID" value="EDQ90589.1"/>
    <property type="molecule type" value="Genomic_DNA"/>
</dbReference>
<dbReference type="InterPro" id="IPR019261">
    <property type="entry name" value="PARG_cat_microbial"/>
</dbReference>
<dbReference type="AlphaFoldDB" id="A9UVI9"/>
<evidence type="ECO:0000313" key="3">
    <source>
        <dbReference type="EMBL" id="EDQ90589.1"/>
    </source>
</evidence>
<dbReference type="SUPFAM" id="SSF52949">
    <property type="entry name" value="Macro domain-like"/>
    <property type="match status" value="1"/>
</dbReference>
<dbReference type="InterPro" id="IPR043472">
    <property type="entry name" value="Macro_dom-like"/>
</dbReference>
<dbReference type="Pfam" id="PF10021">
    <property type="entry name" value="PARG_cat_microb"/>
    <property type="match status" value="1"/>
</dbReference>
<dbReference type="InterPro" id="IPR012664">
    <property type="entry name" value="CHP02452"/>
</dbReference>
<dbReference type="PANTHER" id="PTHR35596">
    <property type="entry name" value="DUF2263 DOMAIN-CONTAINING PROTEIN"/>
    <property type="match status" value="1"/>
</dbReference>
<dbReference type="STRING" id="81824.A9UVI9"/>
<feature type="domain" description="Microbial-type PARG catalytic" evidence="2">
    <location>
        <begin position="41"/>
        <end position="164"/>
    </location>
</feature>
<proteinExistence type="predicted"/>
<name>A9UVI9_MONBE</name>
<protein>
    <recommendedName>
        <fullName evidence="2">Microbial-type PARG catalytic domain-containing protein</fullName>
    </recommendedName>
</protein>
<evidence type="ECO:0000313" key="4">
    <source>
        <dbReference type="Proteomes" id="UP000001357"/>
    </source>
</evidence>
<feature type="region of interest" description="Disordered" evidence="1">
    <location>
        <begin position="1"/>
        <end position="39"/>
    </location>
</feature>
<dbReference type="InParanoid" id="A9UVI9"/>
<dbReference type="PANTHER" id="PTHR35596:SF1">
    <property type="entry name" value="MICROBIAL-TYPE PARG CATALYTIC DOMAIN-CONTAINING PROTEIN"/>
    <property type="match status" value="1"/>
</dbReference>
<dbReference type="Gene3D" id="3.40.220.10">
    <property type="entry name" value="Leucine Aminopeptidase, subunit E, domain 1"/>
    <property type="match status" value="1"/>
</dbReference>
<dbReference type="OMA" id="AHRDPFY"/>
<dbReference type="RefSeq" id="XP_001744640.1">
    <property type="nucleotide sequence ID" value="XM_001744588.1"/>
</dbReference>
<dbReference type="Proteomes" id="UP000001357">
    <property type="component" value="Unassembled WGS sequence"/>
</dbReference>
<dbReference type="KEGG" id="mbr:MONBRDRAFT_24150"/>
<organism evidence="3 4">
    <name type="scientific">Monosiga brevicollis</name>
    <name type="common">Choanoflagellate</name>
    <dbReference type="NCBI Taxonomy" id="81824"/>
    <lineage>
        <taxon>Eukaryota</taxon>
        <taxon>Choanoflagellata</taxon>
        <taxon>Craspedida</taxon>
        <taxon>Salpingoecidae</taxon>
        <taxon>Monosiga</taxon>
    </lineage>
</organism>
<dbReference type="GeneID" id="5890009"/>
<dbReference type="NCBIfam" id="TIGR02452">
    <property type="entry name" value="TIGR02452 family protein"/>
    <property type="match status" value="1"/>
</dbReference>
<reference evidence="3 4" key="1">
    <citation type="journal article" date="2008" name="Nature">
        <title>The genome of the choanoflagellate Monosiga brevicollis and the origin of metazoans.</title>
        <authorList>
            <consortium name="JGI Sequencing"/>
            <person name="King N."/>
            <person name="Westbrook M.J."/>
            <person name="Young S.L."/>
            <person name="Kuo A."/>
            <person name="Abedin M."/>
            <person name="Chapman J."/>
            <person name="Fairclough S."/>
            <person name="Hellsten U."/>
            <person name="Isogai Y."/>
            <person name="Letunic I."/>
            <person name="Marr M."/>
            <person name="Pincus D."/>
            <person name="Putnam N."/>
            <person name="Rokas A."/>
            <person name="Wright K.J."/>
            <person name="Zuzow R."/>
            <person name="Dirks W."/>
            <person name="Good M."/>
            <person name="Goodstein D."/>
            <person name="Lemons D."/>
            <person name="Li W."/>
            <person name="Lyons J.B."/>
            <person name="Morris A."/>
            <person name="Nichols S."/>
            <person name="Richter D.J."/>
            <person name="Salamov A."/>
            <person name="Bork P."/>
            <person name="Lim W.A."/>
            <person name="Manning G."/>
            <person name="Miller W.T."/>
            <person name="McGinnis W."/>
            <person name="Shapiro H."/>
            <person name="Tjian R."/>
            <person name="Grigoriev I.V."/>
            <person name="Rokhsar D."/>
        </authorList>
    </citation>
    <scope>NUCLEOTIDE SEQUENCE [LARGE SCALE GENOMIC DNA]</scope>
    <source>
        <strain evidence="4">MX1 / ATCC 50154</strain>
    </source>
</reference>
<sequence length="294" mass="31821">MGRNRHAAKGDAPRVATSGPRRERQRVSEANLAQAESDADCLRAREQTQSYLPDALPVPVSQPAAAGPTGRIEIRLGTTLSVTRQLHAEHPHLKMAALNFASAKNPGGGFLRGASAQEESLCRHSGLFVCIRDNPAYGLARRDNRRALYHDFVIYSPAVPVYRDDVTGALLDEPYQVDFLTCPAINAGVARERGVTPEEILEALTRRIDAVLSVAATQQVEILVLGAFGCGVFKNDPVDVAKVFADLLHHKYAGAFPHVVFGIPSERNTSNLDAFVRHFPLASSEAGPKDEPVS</sequence>
<gene>
    <name evidence="3" type="ORF">MONBRDRAFT_24150</name>
</gene>
<keyword evidence="4" id="KW-1185">Reference proteome</keyword>
<dbReference type="eggNOG" id="ENOG502S5V1">
    <property type="taxonomic scope" value="Eukaryota"/>
</dbReference>
<evidence type="ECO:0000259" key="2">
    <source>
        <dbReference type="Pfam" id="PF10021"/>
    </source>
</evidence>